<feature type="non-terminal residue" evidence="1">
    <location>
        <position position="1"/>
    </location>
</feature>
<sequence length="213" mass="24390">ECRVREKYSLDLWNGDQLKILAYVSEQDGFMCILNFHGLDNDLFYDQIVLSNQGNKVIKTNDGNIENLYTYTSVNTTGWMEFTFSIGNNSHFLVNVWDELVLSYMVDFPIKTITTYARNTKFSLCSKPSWAVGENEAVVIPLNTQLQNEIGKGISQSSIYITLASIVPFNPILNVDGMKRFLTMKNGEILLIRNSFQPLHPNKYVLEIQIQKQ</sequence>
<dbReference type="EMBL" id="CAXKWB010003086">
    <property type="protein sequence ID" value="CAL4068344.1"/>
    <property type="molecule type" value="Genomic_DNA"/>
</dbReference>
<evidence type="ECO:0000313" key="2">
    <source>
        <dbReference type="Proteomes" id="UP001497623"/>
    </source>
</evidence>
<name>A0AAV2Q0W8_MEGNR</name>
<reference evidence="1 2" key="1">
    <citation type="submission" date="2024-05" db="EMBL/GenBank/DDBJ databases">
        <authorList>
            <person name="Wallberg A."/>
        </authorList>
    </citation>
    <scope>NUCLEOTIDE SEQUENCE [LARGE SCALE GENOMIC DNA]</scope>
</reference>
<organism evidence="1 2">
    <name type="scientific">Meganyctiphanes norvegica</name>
    <name type="common">Northern krill</name>
    <name type="synonym">Thysanopoda norvegica</name>
    <dbReference type="NCBI Taxonomy" id="48144"/>
    <lineage>
        <taxon>Eukaryota</taxon>
        <taxon>Metazoa</taxon>
        <taxon>Ecdysozoa</taxon>
        <taxon>Arthropoda</taxon>
        <taxon>Crustacea</taxon>
        <taxon>Multicrustacea</taxon>
        <taxon>Malacostraca</taxon>
        <taxon>Eumalacostraca</taxon>
        <taxon>Eucarida</taxon>
        <taxon>Euphausiacea</taxon>
        <taxon>Euphausiidae</taxon>
        <taxon>Meganyctiphanes</taxon>
    </lineage>
</organism>
<dbReference type="AlphaFoldDB" id="A0AAV2Q0W8"/>
<feature type="non-terminal residue" evidence="1">
    <location>
        <position position="213"/>
    </location>
</feature>
<evidence type="ECO:0000313" key="1">
    <source>
        <dbReference type="EMBL" id="CAL4068344.1"/>
    </source>
</evidence>
<accession>A0AAV2Q0W8</accession>
<gene>
    <name evidence="1" type="ORF">MNOR_LOCUS7146</name>
</gene>
<protein>
    <submittedName>
        <fullName evidence="1">Uncharacterized protein</fullName>
    </submittedName>
</protein>
<comment type="caution">
    <text evidence="1">The sequence shown here is derived from an EMBL/GenBank/DDBJ whole genome shotgun (WGS) entry which is preliminary data.</text>
</comment>
<proteinExistence type="predicted"/>
<keyword evidence="2" id="KW-1185">Reference proteome</keyword>
<dbReference type="Proteomes" id="UP001497623">
    <property type="component" value="Unassembled WGS sequence"/>
</dbReference>